<sequence length="67" mass="7579">MTNLIDERICDHLGEQQEAVSHDKTNRAGDETREVKKPLDSRIFSPYLVILVSEVQEIQIRGLNGAT</sequence>
<keyword evidence="2" id="KW-1185">Reference proteome</keyword>
<reference evidence="1 2" key="1">
    <citation type="submission" date="2019-05" db="EMBL/GenBank/DDBJ databases">
        <title>Another draft genome of Portunus trituberculatus and its Hox gene families provides insights of decapod evolution.</title>
        <authorList>
            <person name="Jeong J.-H."/>
            <person name="Song I."/>
            <person name="Kim S."/>
            <person name="Choi T."/>
            <person name="Kim D."/>
            <person name="Ryu S."/>
            <person name="Kim W."/>
        </authorList>
    </citation>
    <scope>NUCLEOTIDE SEQUENCE [LARGE SCALE GENOMIC DNA]</scope>
    <source>
        <tissue evidence="1">Muscle</tissue>
    </source>
</reference>
<dbReference type="AlphaFoldDB" id="A0A5B7HMV4"/>
<evidence type="ECO:0000313" key="1">
    <source>
        <dbReference type="EMBL" id="MPC70547.1"/>
    </source>
</evidence>
<gene>
    <name evidence="1" type="ORF">E2C01_064798</name>
</gene>
<dbReference type="Proteomes" id="UP000324222">
    <property type="component" value="Unassembled WGS sequence"/>
</dbReference>
<dbReference type="EMBL" id="VSRR010031315">
    <property type="protein sequence ID" value="MPC70547.1"/>
    <property type="molecule type" value="Genomic_DNA"/>
</dbReference>
<proteinExistence type="predicted"/>
<organism evidence="1 2">
    <name type="scientific">Portunus trituberculatus</name>
    <name type="common">Swimming crab</name>
    <name type="synonym">Neptunus trituberculatus</name>
    <dbReference type="NCBI Taxonomy" id="210409"/>
    <lineage>
        <taxon>Eukaryota</taxon>
        <taxon>Metazoa</taxon>
        <taxon>Ecdysozoa</taxon>
        <taxon>Arthropoda</taxon>
        <taxon>Crustacea</taxon>
        <taxon>Multicrustacea</taxon>
        <taxon>Malacostraca</taxon>
        <taxon>Eumalacostraca</taxon>
        <taxon>Eucarida</taxon>
        <taxon>Decapoda</taxon>
        <taxon>Pleocyemata</taxon>
        <taxon>Brachyura</taxon>
        <taxon>Eubrachyura</taxon>
        <taxon>Portunoidea</taxon>
        <taxon>Portunidae</taxon>
        <taxon>Portuninae</taxon>
        <taxon>Portunus</taxon>
    </lineage>
</organism>
<accession>A0A5B7HMV4</accession>
<comment type="caution">
    <text evidence="1">The sequence shown here is derived from an EMBL/GenBank/DDBJ whole genome shotgun (WGS) entry which is preliminary data.</text>
</comment>
<name>A0A5B7HMV4_PORTR</name>
<protein>
    <submittedName>
        <fullName evidence="1">Uncharacterized protein</fullName>
    </submittedName>
</protein>
<evidence type="ECO:0000313" key="2">
    <source>
        <dbReference type="Proteomes" id="UP000324222"/>
    </source>
</evidence>